<gene>
    <name evidence="1" type="ORF">AWR27_14110</name>
</gene>
<evidence type="ECO:0000313" key="2">
    <source>
        <dbReference type="Proteomes" id="UP000187941"/>
    </source>
</evidence>
<dbReference type="InterPro" id="IPR013783">
    <property type="entry name" value="Ig-like_fold"/>
</dbReference>
<proteinExistence type="predicted"/>
<organism evidence="1 2">
    <name type="scientific">Spirosoma montaniterrae</name>
    <dbReference type="NCBI Taxonomy" id="1178516"/>
    <lineage>
        <taxon>Bacteria</taxon>
        <taxon>Pseudomonadati</taxon>
        <taxon>Bacteroidota</taxon>
        <taxon>Cytophagia</taxon>
        <taxon>Cytophagales</taxon>
        <taxon>Cytophagaceae</taxon>
        <taxon>Spirosoma</taxon>
    </lineage>
</organism>
<sequence length="1167" mass="127126">MFKLIRTSYFMKQLSQPVWRSILFAGLLGLLALTSATAQRTDTLSARTVDVIDPNNFGGMAIMNGFMYYLADDGRTGYELWRSNGTPAGTNLVKDIRPGRASAFVSDSSFYYFGRDYVTTTYTFSAQRVKNALRAFRPFVHTATNTLYFWADNGTNGIELWKSNGTDAGTQMVSDLIAGPMSSGSQFDILSDGYFGGTNGGSENYQAYYSPTFTTKGNKLLFWTSNIRDYVFETDGTAAGTRDMNFQTTKYMVANRYPPIVVDGRTYIQTYFNNKGKWNYSLVQDNGQSVTPLISSVEGYINVLGATRQGLWYAVEGGDAKQYTYTVFRRDSATAKVTALKTITIAKPATGTRYQYVYGIGQTSGSLWLRAYDEIPYQQSGKNSNELWRVDLATDSVQRVQRFESTVAFANNVNRYEKGSESFNNWIQTPNGMLFITAAADSTSANYNRYAVHTYNAQTNKLQALEEGMNYFSWRQLTPDGKRPGLGGKVMFTSRKTPIGVTQLWMTDGRTKQVIKNLNTNEFGGNITTVDDKLYLVGYVGNKDSKKQNVHYKVDVWRLDSTAAGTTQIGQANGFPYGVGTLMANGNDLYGSNGSFLIRLSSPAPDSIRFVADVNNFADISRDGNFFGYLNGKIIARATNGPLIAVDPKATPRRCLIAYESRTRASTNFNTKDLGYCPTKDSVVTLRERLVGYGSGAGEISRIYYKNKTWLRDSTALQSGTSDSLKLRQQGQYALTLRGTADGCTASDTWQVYYSNPTVSQIPKLSNTDGRRELVAVVTGGYPINGGSGYYSGTWERTAADGGISQASAATSFNAASGVRYPATAWLDEVANNVATPRYGTYTLKVTDANSCSATGTYLYDDKAVVLNVAATLGARNGAELCAGTPVSYTAAVSGGKAPYTYRWLRNGAPVAALPAAIGTYALNNDMLTTDYSGNFSIEATDADGKKTYSKENLYFIKASPIVSITATGSTVSPTQSVVLTANCSNYQYPTFAWAKDGATVTGVASRTLAATSAGLYSVTIGSGTPLGCTAQTSLRIGTGSGRKAAETAVVTTLSSADRNVAASPAGIELSKPARPERFIAEERKPELRVRPNPTEGPTQIEMELPTPARTRGRVLGPQGNIIEQWNDPQAEPRLNRQIDLTTQPPGLYIIQTEADGQLQTRKIIKK</sequence>
<keyword evidence="2" id="KW-1185">Reference proteome</keyword>
<dbReference type="InterPro" id="IPR011043">
    <property type="entry name" value="Gal_Oxase/kelch_b-propeller"/>
</dbReference>
<dbReference type="STRING" id="1178516.AWR27_14110"/>
<dbReference type="EMBL" id="CP014263">
    <property type="protein sequence ID" value="AQG80354.1"/>
    <property type="molecule type" value="Genomic_DNA"/>
</dbReference>
<evidence type="ECO:0008006" key="3">
    <source>
        <dbReference type="Google" id="ProtNLM"/>
    </source>
</evidence>
<reference evidence="1 2" key="1">
    <citation type="submission" date="2016-01" db="EMBL/GenBank/DDBJ databases">
        <authorList>
            <person name="Oliw E.H."/>
        </authorList>
    </citation>
    <scope>NUCLEOTIDE SEQUENCE [LARGE SCALE GENOMIC DNA]</scope>
    <source>
        <strain evidence="1 2">DY10</strain>
    </source>
</reference>
<dbReference type="AlphaFoldDB" id="A0A1P9WYB4"/>
<evidence type="ECO:0000313" key="1">
    <source>
        <dbReference type="EMBL" id="AQG80354.1"/>
    </source>
</evidence>
<name>A0A1P9WYB4_9BACT</name>
<accession>A0A1P9WYB4</accession>
<protein>
    <recommendedName>
        <fullName evidence="3">Ig-like domain-containing protein</fullName>
    </recommendedName>
</protein>
<dbReference type="Gene3D" id="2.60.40.10">
    <property type="entry name" value="Immunoglobulins"/>
    <property type="match status" value="1"/>
</dbReference>
<dbReference type="Proteomes" id="UP000187941">
    <property type="component" value="Chromosome"/>
</dbReference>
<dbReference type="KEGG" id="smon:AWR27_14110"/>
<dbReference type="SUPFAM" id="SSF50965">
    <property type="entry name" value="Galactose oxidase, central domain"/>
    <property type="match status" value="1"/>
</dbReference>